<protein>
    <submittedName>
        <fullName evidence="1">IS66 Orf2 like protein</fullName>
    </submittedName>
</protein>
<dbReference type="InterPro" id="IPR008878">
    <property type="entry name" value="Transposase_IS66_Orf2"/>
</dbReference>
<dbReference type="RefSeq" id="WP_113745123.1">
    <property type="nucleotide sequence ID" value="NZ_UAPV01000002.1"/>
</dbReference>
<dbReference type="PANTHER" id="PTHR36455:SF1">
    <property type="entry name" value="BLR8292 PROTEIN"/>
    <property type="match status" value="1"/>
</dbReference>
<dbReference type="AlphaFoldDB" id="A0A2X0WHL9"/>
<evidence type="ECO:0000313" key="1">
    <source>
        <dbReference type="EMBL" id="SPT78800.1"/>
    </source>
</evidence>
<sequence length="117" mass="13146">MNIDFTKGNITLVIAPFDMRSGYGSLSAIAHEYLNIDVDKGGHWIVFISRSREVAKVIGHDEHGSILITRRLDKGRYQQLLSSATGKATRQLTPELLMQYLNGACIDVKRTHIYKIS</sequence>
<proteinExistence type="predicted"/>
<evidence type="ECO:0000313" key="2">
    <source>
        <dbReference type="Proteomes" id="UP000250086"/>
    </source>
</evidence>
<dbReference type="PANTHER" id="PTHR36455">
    <property type="match status" value="1"/>
</dbReference>
<name>A0A2X0WHL9_9GAMM</name>
<keyword evidence="2" id="KW-1185">Reference proteome</keyword>
<reference evidence="1 2" key="1">
    <citation type="submission" date="2018-06" db="EMBL/GenBank/DDBJ databases">
        <authorList>
            <consortium name="Pathogen Informatics"/>
            <person name="Doyle S."/>
        </authorList>
    </citation>
    <scope>NUCLEOTIDE SEQUENCE [LARGE SCALE GENOMIC DNA]</scope>
    <source>
        <strain evidence="1 2">NCTC13093</strain>
    </source>
</reference>
<dbReference type="EMBL" id="UAPV01000002">
    <property type="protein sequence ID" value="SPT78800.1"/>
    <property type="molecule type" value="Genomic_DNA"/>
</dbReference>
<dbReference type="Pfam" id="PF05717">
    <property type="entry name" value="TnpB_IS66"/>
    <property type="match status" value="1"/>
</dbReference>
<organism evidence="1 2">
    <name type="scientific">Anaerobiospirillum thomasii</name>
    <dbReference type="NCBI Taxonomy" id="179995"/>
    <lineage>
        <taxon>Bacteria</taxon>
        <taxon>Pseudomonadati</taxon>
        <taxon>Pseudomonadota</taxon>
        <taxon>Gammaproteobacteria</taxon>
        <taxon>Aeromonadales</taxon>
        <taxon>Succinivibrionaceae</taxon>
        <taxon>Anaerobiospirillum</taxon>
    </lineage>
</organism>
<dbReference type="Proteomes" id="UP000250086">
    <property type="component" value="Unassembled WGS sequence"/>
</dbReference>
<dbReference type="NCBIfam" id="NF033819">
    <property type="entry name" value="IS66_TnpB"/>
    <property type="match status" value="1"/>
</dbReference>
<accession>A0A2X0WHL9</accession>
<gene>
    <name evidence="1" type="ORF">NCTC13093_02480</name>
</gene>